<dbReference type="GeneID" id="30996087"/>
<protein>
    <submittedName>
        <fullName evidence="1">Uncharacterized protein</fullName>
    </submittedName>
</protein>
<sequence>MKRAAWLMEDTHGDASSFCYPKTYQLLHSSTKKLHRFTIRVPTTMEPHQSKIDLSICETIYAILDRNESMIIEDELSIGRLSLRNPGRIKFLFFLGAQGKEYIDDILRLFPDQFDSILFISSNLEVRQDPTLNMSDSEECRQLATYFQVKDPLGGANYPLNYLVIIDEDNVIRCKLPIKIGRYCLLHDKFGANLEQLEGLIEEYLTYFASVSSGPKGAIKIF</sequence>
<organism evidence="1 2">
    <name type="scientific">Hyphopichia burtonii NRRL Y-1933</name>
    <dbReference type="NCBI Taxonomy" id="984485"/>
    <lineage>
        <taxon>Eukaryota</taxon>
        <taxon>Fungi</taxon>
        <taxon>Dikarya</taxon>
        <taxon>Ascomycota</taxon>
        <taxon>Saccharomycotina</taxon>
        <taxon>Pichiomycetes</taxon>
        <taxon>Debaryomycetaceae</taxon>
        <taxon>Hyphopichia</taxon>
    </lineage>
</organism>
<proteinExistence type="predicted"/>
<dbReference type="Proteomes" id="UP000095085">
    <property type="component" value="Unassembled WGS sequence"/>
</dbReference>
<gene>
    <name evidence="1" type="ORF">HYPBUDRAFT_153417</name>
</gene>
<name>A0A1E4RHK8_9ASCO</name>
<dbReference type="OrthoDB" id="3997115at2759"/>
<keyword evidence="2" id="KW-1185">Reference proteome</keyword>
<reference evidence="2" key="1">
    <citation type="submission" date="2016-05" db="EMBL/GenBank/DDBJ databases">
        <title>Comparative genomics of biotechnologically important yeasts.</title>
        <authorList>
            <consortium name="DOE Joint Genome Institute"/>
            <person name="Riley R."/>
            <person name="Haridas S."/>
            <person name="Wolfe K.H."/>
            <person name="Lopes M.R."/>
            <person name="Hittinger C.T."/>
            <person name="Goker M."/>
            <person name="Salamov A."/>
            <person name="Wisecaver J."/>
            <person name="Long T.M."/>
            <person name="Aerts A.L."/>
            <person name="Barry K."/>
            <person name="Choi C."/>
            <person name="Clum A."/>
            <person name="Coughlan A.Y."/>
            <person name="Deshpande S."/>
            <person name="Douglass A.P."/>
            <person name="Hanson S.J."/>
            <person name="Klenk H.-P."/>
            <person name="Labutti K."/>
            <person name="Lapidus A."/>
            <person name="Lindquist E."/>
            <person name="Lipzen A."/>
            <person name="Meier-Kolthoff J.P."/>
            <person name="Ohm R.A."/>
            <person name="Otillar R.P."/>
            <person name="Pangilinan J."/>
            <person name="Peng Y."/>
            <person name="Rokas A."/>
            <person name="Rosa C.A."/>
            <person name="Scheuner C."/>
            <person name="Sibirny A.A."/>
            <person name="Slot J.C."/>
            <person name="Stielow J.B."/>
            <person name="Sun H."/>
            <person name="Kurtzman C.P."/>
            <person name="Blackwell M."/>
            <person name="Grigoriev I.V."/>
            <person name="Jeffries T.W."/>
        </authorList>
    </citation>
    <scope>NUCLEOTIDE SEQUENCE [LARGE SCALE GENOMIC DNA]</scope>
    <source>
        <strain evidence="2">NRRL Y-1933</strain>
    </source>
</reference>
<evidence type="ECO:0000313" key="2">
    <source>
        <dbReference type="Proteomes" id="UP000095085"/>
    </source>
</evidence>
<dbReference type="RefSeq" id="XP_020075763.1">
    <property type="nucleotide sequence ID" value="XM_020221538.1"/>
</dbReference>
<accession>A0A1E4RHK8</accession>
<dbReference type="EMBL" id="KV454542">
    <property type="protein sequence ID" value="ODV66696.1"/>
    <property type="molecule type" value="Genomic_DNA"/>
</dbReference>
<dbReference type="AlphaFoldDB" id="A0A1E4RHK8"/>
<evidence type="ECO:0000313" key="1">
    <source>
        <dbReference type="EMBL" id="ODV66696.1"/>
    </source>
</evidence>